<dbReference type="EMBL" id="JANIIK010000036">
    <property type="protein sequence ID" value="KAJ3612208.1"/>
    <property type="molecule type" value="Genomic_DNA"/>
</dbReference>
<dbReference type="AlphaFoldDB" id="A0A9Q0IWE3"/>
<evidence type="ECO:0000313" key="3">
    <source>
        <dbReference type="Proteomes" id="UP001148018"/>
    </source>
</evidence>
<proteinExistence type="predicted"/>
<accession>A0A9Q0IWE3</accession>
<keyword evidence="3" id="KW-1185">Reference proteome</keyword>
<sequence length="70" mass="7953">MDPNNPSPSTRRVMTLRVKVPGAPGIGKREVPPHPAPCQRDYRGSRPSHRQDSLLTNRPLYSRWVDHSPE</sequence>
<evidence type="ECO:0000313" key="2">
    <source>
        <dbReference type="EMBL" id="KAJ3612208.1"/>
    </source>
</evidence>
<organism evidence="2 3">
    <name type="scientific">Muraenolepis orangiensis</name>
    <name type="common">Patagonian moray cod</name>
    <dbReference type="NCBI Taxonomy" id="630683"/>
    <lineage>
        <taxon>Eukaryota</taxon>
        <taxon>Metazoa</taxon>
        <taxon>Chordata</taxon>
        <taxon>Craniata</taxon>
        <taxon>Vertebrata</taxon>
        <taxon>Euteleostomi</taxon>
        <taxon>Actinopterygii</taxon>
        <taxon>Neopterygii</taxon>
        <taxon>Teleostei</taxon>
        <taxon>Neoteleostei</taxon>
        <taxon>Acanthomorphata</taxon>
        <taxon>Zeiogadaria</taxon>
        <taxon>Gadariae</taxon>
        <taxon>Gadiformes</taxon>
        <taxon>Muraenolepidoidei</taxon>
        <taxon>Muraenolepididae</taxon>
        <taxon>Muraenolepis</taxon>
    </lineage>
</organism>
<name>A0A9Q0IWE3_9TELE</name>
<gene>
    <name evidence="2" type="ORF">NHX12_020484</name>
</gene>
<reference evidence="2" key="1">
    <citation type="submission" date="2022-07" db="EMBL/GenBank/DDBJ databases">
        <title>Chromosome-level genome of Muraenolepis orangiensis.</title>
        <authorList>
            <person name="Kim J."/>
        </authorList>
    </citation>
    <scope>NUCLEOTIDE SEQUENCE</scope>
    <source>
        <strain evidence="2">KU_S4_2022</strain>
        <tissue evidence="2">Muscle</tissue>
    </source>
</reference>
<dbReference type="Proteomes" id="UP001148018">
    <property type="component" value="Unassembled WGS sequence"/>
</dbReference>
<feature type="compositionally biased region" description="Basic and acidic residues" evidence="1">
    <location>
        <begin position="40"/>
        <end position="52"/>
    </location>
</feature>
<evidence type="ECO:0000256" key="1">
    <source>
        <dbReference type="SAM" id="MobiDB-lite"/>
    </source>
</evidence>
<protein>
    <submittedName>
        <fullName evidence="2">Uncharacterized protein</fullName>
    </submittedName>
</protein>
<feature type="region of interest" description="Disordered" evidence="1">
    <location>
        <begin position="22"/>
        <end position="56"/>
    </location>
</feature>
<comment type="caution">
    <text evidence="2">The sequence shown here is derived from an EMBL/GenBank/DDBJ whole genome shotgun (WGS) entry which is preliminary data.</text>
</comment>